<dbReference type="GO" id="GO:0016491">
    <property type="term" value="F:oxidoreductase activity"/>
    <property type="evidence" value="ECO:0007669"/>
    <property type="project" value="UniProtKB-KW"/>
</dbReference>
<dbReference type="EMBL" id="CP159485">
    <property type="protein sequence ID" value="XCI28569.1"/>
    <property type="molecule type" value="Genomic_DNA"/>
</dbReference>
<accession>A0AAU8HTR5</accession>
<feature type="domain" description="DUF5940" evidence="1">
    <location>
        <begin position="346"/>
        <end position="506"/>
    </location>
</feature>
<evidence type="ECO:0000313" key="2">
    <source>
        <dbReference type="EMBL" id="XCI28569.1"/>
    </source>
</evidence>
<organism evidence="2">
    <name type="scientific">Proteinivorax hydrogeniformans</name>
    <dbReference type="NCBI Taxonomy" id="1826727"/>
    <lineage>
        <taxon>Bacteria</taxon>
        <taxon>Bacillati</taxon>
        <taxon>Bacillota</taxon>
        <taxon>Clostridia</taxon>
        <taxon>Eubacteriales</taxon>
        <taxon>Proteinivoracaceae</taxon>
        <taxon>Proteinivorax</taxon>
    </lineage>
</organism>
<proteinExistence type="predicted"/>
<reference evidence="2" key="2">
    <citation type="submission" date="2024-06" db="EMBL/GenBank/DDBJ databases">
        <authorList>
            <person name="Petrova K.O."/>
            <person name="Toshchakov S.V."/>
            <person name="Boltjanskaja Y.V."/>
            <person name="Kevbrin V.V."/>
        </authorList>
    </citation>
    <scope>NUCLEOTIDE SEQUENCE</scope>
    <source>
        <strain evidence="2">Z-710</strain>
    </source>
</reference>
<dbReference type="NCBIfam" id="NF040746">
    <property type="entry name" value="reduct_C_beta"/>
    <property type="match status" value="1"/>
</dbReference>
<dbReference type="RefSeq" id="WP_353893123.1">
    <property type="nucleotide sequence ID" value="NZ_CP159485.1"/>
</dbReference>
<dbReference type="InterPro" id="IPR016039">
    <property type="entry name" value="Thiolase-like"/>
</dbReference>
<dbReference type="SUPFAM" id="SSF53901">
    <property type="entry name" value="Thiolase-like"/>
    <property type="match status" value="1"/>
</dbReference>
<keyword evidence="2" id="KW-0560">Oxidoreductase</keyword>
<dbReference type="AlphaFoldDB" id="A0AAU8HTR5"/>
<reference evidence="2" key="1">
    <citation type="journal article" date="2018" name="Antonie Van Leeuwenhoek">
        <title>Proteinivorax hydrogeniformans sp. nov., an anaerobic, haloalkaliphilic bacterium fermenting proteinaceous compounds with high hydrogen production.</title>
        <authorList>
            <person name="Boltyanskaya Y."/>
            <person name="Detkova E."/>
            <person name="Pimenov N."/>
            <person name="Kevbrin V."/>
        </authorList>
    </citation>
    <scope>NUCLEOTIDE SEQUENCE</scope>
    <source>
        <strain evidence="2">Z-710</strain>
    </source>
</reference>
<protein>
    <submittedName>
        <fullName evidence="2">Glycine/sarcosine/betaine reductase complex component C subunit beta</fullName>
        <ecNumber evidence="2">1.21.4.-</ecNumber>
    </submittedName>
</protein>
<evidence type="ECO:0000259" key="1">
    <source>
        <dbReference type="Pfam" id="PF19364"/>
    </source>
</evidence>
<dbReference type="EC" id="1.21.4.-" evidence="2"/>
<dbReference type="InterPro" id="IPR045984">
    <property type="entry name" value="DUF5940"/>
</dbReference>
<dbReference type="GO" id="GO:0016746">
    <property type="term" value="F:acyltransferase activity"/>
    <property type="evidence" value="ECO:0007669"/>
    <property type="project" value="InterPro"/>
</dbReference>
<dbReference type="Gene3D" id="3.40.47.10">
    <property type="match status" value="1"/>
</dbReference>
<name>A0AAU8HTR5_9FIRM</name>
<gene>
    <name evidence="2" type="primary">grdC</name>
    <name evidence="2" type="ORF">PRVXH_002533</name>
</gene>
<dbReference type="Pfam" id="PF19364">
    <property type="entry name" value="DUF5940"/>
    <property type="match status" value="1"/>
</dbReference>
<sequence>MTFPVIKSTAYSLVHTPNLLIHQGTTQTEERNKNANSEYLKELPNKLRKFDEVVAYPPNQAYIGGISPEDLSKLEKPWHQNQMNEASRYAKFGEVMPEDEFYGLMAICDTFELVVLEEGFAAKAKEKLAQHPTISKIDLAKLDKGWDKESLEKVLENGAEPLYMKDELVGCVKRGHETDKNLTSHIILENIAAKASAVLALLQLGKNSDVDLEEVDYIIEASEEACGDMNQRGGGNFAKAIGEIAGCKNATGSDVRGFCAAPAHALLNAAALVKAGVFKNVAVVAGGATAKLGMNGKDHMQKELPILEDVLGSFAVMISENDGVNPVIRTDIVGRHTIGAGSSPQAVIKGIVTDPLDGANMGIDQIDKYSVEMQNPEITVPAGAGDVPTANYKMIAALGVKRGDIERKDIPAFVEKHGMPGFAPTQGHIPSGVPYIGHGVSAILNGEIEKAMIIGKGSLFLARMTNQFDGVSFVIDKNTGAAETEADTGKTKELLAKALREVAEKFEN</sequence>